<reference evidence="2 3" key="1">
    <citation type="submission" date="2019-08" db="EMBL/GenBank/DDBJ databases">
        <authorList>
            <person name="Peeters C."/>
        </authorList>
    </citation>
    <scope>NUCLEOTIDE SEQUENCE [LARGE SCALE GENOMIC DNA]</scope>
    <source>
        <strain evidence="2 3">LMG 31117</strain>
    </source>
</reference>
<keyword evidence="3" id="KW-1185">Reference proteome</keyword>
<dbReference type="Proteomes" id="UP000383122">
    <property type="component" value="Unassembled WGS sequence"/>
</dbReference>
<keyword evidence="1" id="KW-0812">Transmembrane</keyword>
<dbReference type="EMBL" id="CABPSP010000022">
    <property type="protein sequence ID" value="VVE75857.1"/>
    <property type="molecule type" value="Genomic_DNA"/>
</dbReference>
<keyword evidence="1" id="KW-1133">Transmembrane helix</keyword>
<dbReference type="AlphaFoldDB" id="A0A5E5AS65"/>
<accession>A0A5E5AS65</accession>
<proteinExistence type="predicted"/>
<protein>
    <submittedName>
        <fullName evidence="2">Uncharacterized protein</fullName>
    </submittedName>
</protein>
<feature type="transmembrane region" description="Helical" evidence="1">
    <location>
        <begin position="6"/>
        <end position="27"/>
    </location>
</feature>
<sequence length="50" mass="5414">MIANAWRIVIAVFAIGYGIVETVLILSDAWDRCASYRKVEGDAVTARDGG</sequence>
<evidence type="ECO:0000313" key="3">
    <source>
        <dbReference type="Proteomes" id="UP000383122"/>
    </source>
</evidence>
<keyword evidence="1" id="KW-0472">Membrane</keyword>
<name>A0A5E5AS65_9BURK</name>
<evidence type="ECO:0000256" key="1">
    <source>
        <dbReference type="SAM" id="Phobius"/>
    </source>
</evidence>
<gene>
    <name evidence="2" type="ORF">PAN31117_05269</name>
</gene>
<organism evidence="2 3">
    <name type="scientific">Pandoraea anapnoica</name>
    <dbReference type="NCBI Taxonomy" id="2508301"/>
    <lineage>
        <taxon>Bacteria</taxon>
        <taxon>Pseudomonadati</taxon>
        <taxon>Pseudomonadota</taxon>
        <taxon>Betaproteobacteria</taxon>
        <taxon>Burkholderiales</taxon>
        <taxon>Burkholderiaceae</taxon>
        <taxon>Pandoraea</taxon>
    </lineage>
</organism>
<evidence type="ECO:0000313" key="2">
    <source>
        <dbReference type="EMBL" id="VVE75857.1"/>
    </source>
</evidence>